<dbReference type="InterPro" id="IPR001387">
    <property type="entry name" value="Cro/C1-type_HTH"/>
</dbReference>
<evidence type="ECO:0000259" key="3">
    <source>
        <dbReference type="PROSITE" id="PS50943"/>
    </source>
</evidence>
<evidence type="ECO:0000313" key="4">
    <source>
        <dbReference type="EMBL" id="NKE44976.1"/>
    </source>
</evidence>
<dbReference type="Proteomes" id="UP000765160">
    <property type="component" value="Unassembled WGS sequence"/>
</dbReference>
<dbReference type="Gene3D" id="1.10.260.40">
    <property type="entry name" value="lambda repressor-like DNA-binding domains"/>
    <property type="match status" value="1"/>
</dbReference>
<feature type="region of interest" description="Disordered" evidence="1">
    <location>
        <begin position="344"/>
        <end position="363"/>
    </location>
</feature>
<feature type="domain" description="HTH cro/C1-type" evidence="3">
    <location>
        <begin position="26"/>
        <end position="86"/>
    </location>
</feature>
<dbReference type="RefSeq" id="WP_168049475.1">
    <property type="nucleotide sequence ID" value="NZ_JAATJR010000003.1"/>
</dbReference>
<evidence type="ECO:0000256" key="1">
    <source>
        <dbReference type="SAM" id="MobiDB-lite"/>
    </source>
</evidence>
<proteinExistence type="predicted"/>
<feature type="compositionally biased region" description="Low complexity" evidence="1">
    <location>
        <begin position="212"/>
        <end position="225"/>
    </location>
</feature>
<feature type="compositionally biased region" description="Gly residues" evidence="1">
    <location>
        <begin position="198"/>
        <end position="211"/>
    </location>
</feature>
<dbReference type="PANTHER" id="PTHR34475">
    <property type="match status" value="1"/>
</dbReference>
<keyword evidence="5" id="KW-1185">Reference proteome</keyword>
<dbReference type="InterPro" id="IPR010982">
    <property type="entry name" value="Lambda_DNA-bd_dom_sf"/>
</dbReference>
<dbReference type="PANTHER" id="PTHR34475:SF1">
    <property type="entry name" value="CYTOSKELETON PROTEIN RODZ"/>
    <property type="match status" value="1"/>
</dbReference>
<reference evidence="4 5" key="1">
    <citation type="submission" date="2020-03" db="EMBL/GenBank/DDBJ databases">
        <title>Roseomonas selenitidurans sp. nov. isolated from soil.</title>
        <authorList>
            <person name="Liu H."/>
        </authorList>
    </citation>
    <scope>NUCLEOTIDE SEQUENCE [LARGE SCALE GENOMIC DNA]</scope>
    <source>
        <strain evidence="4 5">JCM 15073</strain>
    </source>
</reference>
<keyword evidence="2" id="KW-0472">Membrane</keyword>
<dbReference type="InterPro" id="IPR025194">
    <property type="entry name" value="RodZ-like_C"/>
</dbReference>
<dbReference type="InterPro" id="IPR050400">
    <property type="entry name" value="Bact_Cytoskel_RodZ"/>
</dbReference>
<dbReference type="Pfam" id="PF13413">
    <property type="entry name" value="HTH_25"/>
    <property type="match status" value="1"/>
</dbReference>
<dbReference type="SMART" id="SM00530">
    <property type="entry name" value="HTH_XRE"/>
    <property type="match status" value="1"/>
</dbReference>
<protein>
    <submittedName>
        <fullName evidence="4">Helix-turn-helix domain-containing protein</fullName>
    </submittedName>
</protein>
<dbReference type="EMBL" id="JAAVTX010000003">
    <property type="protein sequence ID" value="NKE44976.1"/>
    <property type="molecule type" value="Genomic_DNA"/>
</dbReference>
<name>A0ABX1EY02_9PROT</name>
<sequence>MAYDLKRTQRHIETGGAETARVGEELRDSRLSLGLSVEEMAQRLRIRRPYLEALEEGRVRDLPGPAYAVGFVRAYAVALGLDADEMVRRFRDLSGAAVNRKTNLVFPEPVPERGVPAGAVVVVGAVLAIGAYVAWYNISGSGNRTVDVVPPVPQRLEAAAEQGRSQLPGGDATRPSTAAVGALPMGALPPPGGLAAQGQGGQGQGGQGQGGSSANTSAQAATVPSNPVPTAPPPVVPPAPVVAAPPVPAAPPPIVIPGLPDGTRVALRANTDGPDGAWVQVRDQRSGQVLVNRVLRPGEFWAVPARDNLLLDVGRAQGLEIVVDGVLSEVLEGQVGVRRNIPLAPDRLRQRPQGPTAAASPGR</sequence>
<feature type="transmembrane region" description="Helical" evidence="2">
    <location>
        <begin position="115"/>
        <end position="135"/>
    </location>
</feature>
<evidence type="ECO:0000313" key="5">
    <source>
        <dbReference type="Proteomes" id="UP000765160"/>
    </source>
</evidence>
<comment type="caution">
    <text evidence="4">The sequence shown here is derived from an EMBL/GenBank/DDBJ whole genome shotgun (WGS) entry which is preliminary data.</text>
</comment>
<keyword evidence="2" id="KW-1133">Transmembrane helix</keyword>
<organism evidence="4 5">
    <name type="scientific">Falsiroseomonas frigidaquae</name>
    <dbReference type="NCBI Taxonomy" id="487318"/>
    <lineage>
        <taxon>Bacteria</taxon>
        <taxon>Pseudomonadati</taxon>
        <taxon>Pseudomonadota</taxon>
        <taxon>Alphaproteobacteria</taxon>
        <taxon>Acetobacterales</taxon>
        <taxon>Roseomonadaceae</taxon>
        <taxon>Falsiroseomonas</taxon>
    </lineage>
</organism>
<dbReference type="CDD" id="cd00093">
    <property type="entry name" value="HTH_XRE"/>
    <property type="match status" value="1"/>
</dbReference>
<keyword evidence="2" id="KW-0812">Transmembrane</keyword>
<accession>A0ABX1EY02</accession>
<dbReference type="Pfam" id="PF13464">
    <property type="entry name" value="RodZ_C"/>
    <property type="match status" value="1"/>
</dbReference>
<evidence type="ECO:0000256" key="2">
    <source>
        <dbReference type="SAM" id="Phobius"/>
    </source>
</evidence>
<dbReference type="PROSITE" id="PS50943">
    <property type="entry name" value="HTH_CROC1"/>
    <property type="match status" value="1"/>
</dbReference>
<feature type="region of interest" description="Disordered" evidence="1">
    <location>
        <begin position="160"/>
        <end position="232"/>
    </location>
</feature>
<dbReference type="SUPFAM" id="SSF47413">
    <property type="entry name" value="lambda repressor-like DNA-binding domains"/>
    <property type="match status" value="1"/>
</dbReference>
<gene>
    <name evidence="4" type="ORF">HB662_09315</name>
</gene>